<dbReference type="RefSeq" id="WP_300951531.1">
    <property type="nucleotide sequence ID" value="NZ_JAUHJQ010000002.1"/>
</dbReference>
<evidence type="ECO:0000313" key="14">
    <source>
        <dbReference type="EMBL" id="MDN4172613.1"/>
    </source>
</evidence>
<dbReference type="SUPFAM" id="SSF81342">
    <property type="entry name" value="Transmembrane di-heme cytochromes"/>
    <property type="match status" value="1"/>
</dbReference>
<keyword evidence="10 12" id="KW-0472">Membrane</keyword>
<dbReference type="PANTHER" id="PTHR30529:SF1">
    <property type="entry name" value="CYTOCHROME B561 HOMOLOG 2"/>
    <property type="match status" value="1"/>
</dbReference>
<evidence type="ECO:0000256" key="10">
    <source>
        <dbReference type="ARBA" id="ARBA00023136"/>
    </source>
</evidence>
<keyword evidence="2" id="KW-0813">Transport</keyword>
<accession>A0ABT8FD52</accession>
<proteinExistence type="inferred from homology"/>
<evidence type="ECO:0000256" key="8">
    <source>
        <dbReference type="ARBA" id="ARBA00022989"/>
    </source>
</evidence>
<dbReference type="InterPro" id="IPR016174">
    <property type="entry name" value="Di-haem_cyt_TM"/>
</dbReference>
<feature type="domain" description="Cytochrome b561 bacterial/Ni-hydrogenase" evidence="13">
    <location>
        <begin position="11"/>
        <end position="194"/>
    </location>
</feature>
<evidence type="ECO:0000256" key="4">
    <source>
        <dbReference type="ARBA" id="ARBA00022617"/>
    </source>
</evidence>
<keyword evidence="6" id="KW-0479">Metal-binding</keyword>
<name>A0ABT8FD52_9ACTN</name>
<feature type="transmembrane region" description="Helical" evidence="12">
    <location>
        <begin position="20"/>
        <end position="40"/>
    </location>
</feature>
<dbReference type="Proteomes" id="UP001168620">
    <property type="component" value="Unassembled WGS sequence"/>
</dbReference>
<keyword evidence="9" id="KW-0408">Iron</keyword>
<evidence type="ECO:0000313" key="15">
    <source>
        <dbReference type="Proteomes" id="UP001168620"/>
    </source>
</evidence>
<dbReference type="InterPro" id="IPR011577">
    <property type="entry name" value="Cyt_b561_bac/Ni-Hgenase"/>
</dbReference>
<evidence type="ECO:0000256" key="12">
    <source>
        <dbReference type="SAM" id="Phobius"/>
    </source>
</evidence>
<dbReference type="PANTHER" id="PTHR30529">
    <property type="entry name" value="CYTOCHROME B561"/>
    <property type="match status" value="1"/>
</dbReference>
<evidence type="ECO:0000259" key="13">
    <source>
        <dbReference type="Pfam" id="PF01292"/>
    </source>
</evidence>
<evidence type="ECO:0000256" key="3">
    <source>
        <dbReference type="ARBA" id="ARBA00022475"/>
    </source>
</evidence>
<keyword evidence="4" id="KW-0349">Heme</keyword>
<dbReference type="InterPro" id="IPR052168">
    <property type="entry name" value="Cytochrome_b561_oxidase"/>
</dbReference>
<gene>
    <name evidence="14" type="ORF">QWY28_06645</name>
</gene>
<dbReference type="EMBL" id="JAUHJQ010000002">
    <property type="protein sequence ID" value="MDN4172613.1"/>
    <property type="molecule type" value="Genomic_DNA"/>
</dbReference>
<comment type="caution">
    <text evidence="14">The sequence shown here is derived from an EMBL/GenBank/DDBJ whole genome shotgun (WGS) entry which is preliminary data.</text>
</comment>
<organism evidence="14 15">
    <name type="scientific">Nocardioides oceani</name>
    <dbReference type="NCBI Taxonomy" id="3058369"/>
    <lineage>
        <taxon>Bacteria</taxon>
        <taxon>Bacillati</taxon>
        <taxon>Actinomycetota</taxon>
        <taxon>Actinomycetes</taxon>
        <taxon>Propionibacteriales</taxon>
        <taxon>Nocardioidaceae</taxon>
        <taxon>Nocardioides</taxon>
    </lineage>
</organism>
<evidence type="ECO:0000256" key="9">
    <source>
        <dbReference type="ARBA" id="ARBA00023004"/>
    </source>
</evidence>
<keyword evidence="5 12" id="KW-0812">Transmembrane</keyword>
<evidence type="ECO:0000256" key="6">
    <source>
        <dbReference type="ARBA" id="ARBA00022723"/>
    </source>
</evidence>
<evidence type="ECO:0000256" key="2">
    <source>
        <dbReference type="ARBA" id="ARBA00022448"/>
    </source>
</evidence>
<evidence type="ECO:0000256" key="11">
    <source>
        <dbReference type="ARBA" id="ARBA00037975"/>
    </source>
</evidence>
<evidence type="ECO:0000256" key="7">
    <source>
        <dbReference type="ARBA" id="ARBA00022982"/>
    </source>
</evidence>
<evidence type="ECO:0000256" key="5">
    <source>
        <dbReference type="ARBA" id="ARBA00022692"/>
    </source>
</evidence>
<reference evidence="14" key="1">
    <citation type="submission" date="2023-06" db="EMBL/GenBank/DDBJ databases">
        <title>Draft genome sequence of Nocardioides sp. SOB77.</title>
        <authorList>
            <person name="Zhang G."/>
        </authorList>
    </citation>
    <scope>NUCLEOTIDE SEQUENCE</scope>
    <source>
        <strain evidence="14">SOB77</strain>
    </source>
</reference>
<keyword evidence="3" id="KW-1003">Cell membrane</keyword>
<keyword evidence="15" id="KW-1185">Reference proteome</keyword>
<keyword evidence="7" id="KW-0249">Electron transport</keyword>
<protein>
    <submittedName>
        <fullName evidence="14">Cytochrome b/b6 domain-containing protein</fullName>
    </submittedName>
</protein>
<comment type="subcellular location">
    <subcellularLocation>
        <location evidence="1">Cell membrane</location>
        <topology evidence="1">Multi-pass membrane protein</topology>
    </subcellularLocation>
</comment>
<feature type="transmembrane region" description="Helical" evidence="12">
    <location>
        <begin position="139"/>
        <end position="157"/>
    </location>
</feature>
<sequence length="204" mass="22096">MPALRNGPHGYGVVTRVLHWVTVVLLAVQVVVGYTMGSAADRAADRAEQRLDAFEEAGEERAERAGEAAEERFEREVERREEAIDAAEDGPSPLHVGLGLGLLGLGLGRLAWRRTTPLPPWSDRLSPRDRRLQGLLEKALLALLIVVPATGLLLLVADDAVAVHVAAHVALYVVVLAHVALVLRRGTLPRMVGGRDRPRSGESR</sequence>
<keyword evidence="8 12" id="KW-1133">Transmembrane helix</keyword>
<evidence type="ECO:0000256" key="1">
    <source>
        <dbReference type="ARBA" id="ARBA00004651"/>
    </source>
</evidence>
<dbReference type="Pfam" id="PF01292">
    <property type="entry name" value="Ni_hydr_CYTB"/>
    <property type="match status" value="1"/>
</dbReference>
<comment type="similarity">
    <text evidence="11">Belongs to the cytochrome b561 family.</text>
</comment>
<feature type="transmembrane region" description="Helical" evidence="12">
    <location>
        <begin position="163"/>
        <end position="183"/>
    </location>
</feature>